<evidence type="ECO:0000313" key="1">
    <source>
        <dbReference type="EMBL" id="QKU35341.1"/>
    </source>
</evidence>
<accession>A0A6N1P2U8</accession>
<organism evidence="1">
    <name type="scientific">Tupanvirus soda lake</name>
    <dbReference type="NCBI Taxonomy" id="2126985"/>
    <lineage>
        <taxon>Viruses</taxon>
        <taxon>Varidnaviria</taxon>
        <taxon>Bamfordvirae</taxon>
        <taxon>Nucleocytoviricota</taxon>
        <taxon>Megaviricetes</taxon>
        <taxon>Imitervirales</taxon>
        <taxon>Mimiviridae</taxon>
        <taxon>Megamimivirinae</taxon>
        <taxon>Tupanvirus</taxon>
        <taxon>Tupanvirus salinum</taxon>
    </lineage>
</organism>
<name>A0A6N1P2U8_9VIRU</name>
<sequence length="187" mass="22383">MIDECVAQFEDILKKNYPSGKVPKKIIKTIRHEINKDISSKKENNQNHETVQLKHPKYNYTCNIDKGISELIYYMWLAGINTNNSCENNIPDNYVWICFRKQDDLEKFLNILFKGIECDDERYLRACFSKNYNEKAWIYDYYIFQDFINNNGKVRSLYSSISLRFPKSDYNWIVHKIKSFIVDQTNN</sequence>
<reference evidence="1" key="1">
    <citation type="submission" date="2017-01" db="EMBL/GenBank/DDBJ databases">
        <authorList>
            <person name="Assis F.L."/>
            <person name="Abrahao J.S."/>
            <person name="Silva L."/>
            <person name="Khalil J.B."/>
            <person name="Rodrigues R."/>
            <person name="Silva L.S."/>
            <person name="Arantes T."/>
            <person name="Boratto P."/>
            <person name="Andrade M."/>
            <person name="Kroon E.G."/>
            <person name="Ribeiro B."/>
            <person name="Bergier I."/>
            <person name="Seligmann H."/>
            <person name="Ghigo E."/>
            <person name="Colson P."/>
            <person name="Levasseur A."/>
            <person name="Raoult D."/>
            <person name="Scola B.L."/>
        </authorList>
    </citation>
    <scope>NUCLEOTIDE SEQUENCE</scope>
    <source>
        <strain evidence="1">Soda lake</strain>
    </source>
</reference>
<proteinExistence type="predicted"/>
<dbReference type="GeneID" id="80518765"/>
<dbReference type="RefSeq" id="YP_010782001.1">
    <property type="nucleotide sequence ID" value="NC_075039.1"/>
</dbReference>
<protein>
    <submittedName>
        <fullName evidence="1">Uncharacterized protein</fullName>
    </submittedName>
</protein>
<reference evidence="1" key="2">
    <citation type="journal article" date="2018" name="Nat. Commun.">
        <title>Tailed giant Tupanvirus possesses the most complete translational apparatus of the known virosphere.</title>
        <authorList>
            <person name="Abrahao J."/>
            <person name="Silva L."/>
            <person name="Silva L.S."/>
            <person name="Khalil J.Y.B."/>
            <person name="Rodrigues R."/>
            <person name="Arantes T."/>
            <person name="Assis F."/>
            <person name="Boratto P."/>
            <person name="Andrade M."/>
            <person name="Kroon E.G."/>
            <person name="Ribeiro B."/>
            <person name="Bergier I."/>
            <person name="Seligmann H."/>
            <person name="Ghigo E."/>
            <person name="Colson P."/>
            <person name="Levasseur A."/>
            <person name="Kroemer G."/>
            <person name="Raoult D."/>
            <person name="La Scola B."/>
        </authorList>
    </citation>
    <scope>NUCLEOTIDE SEQUENCE [LARGE SCALE GENOMIC DNA]</scope>
    <source>
        <strain evidence="1">Soda lake</strain>
    </source>
</reference>
<dbReference type="KEGG" id="vg:80518765"/>
<dbReference type="EMBL" id="KY523104">
    <property type="protein sequence ID" value="QKU35341.1"/>
    <property type="molecule type" value="Genomic_DNA"/>
</dbReference>